<sequence length="237" mass="26214">MQKTLGLLGGMSWESTLIYYRLINQHIKEALGGLHSARLVLHSADFHDIERMQSAGDWDAAAEYLAQAAFGLKLAGAEALVICTNTMHKVAETVEQRSGLPLIHIADATAHSIKQQNLSSIALLGTRYTMEQDFYRCRLEEKFALQVLTPDSHARNEINRIIFDELCLGRFLDSSRQTLCQIVAELQLQGAEGIILGCTELPLLLRAEDITLPLLDTTHLHALAAARFALGTSNIHN</sequence>
<dbReference type="InterPro" id="IPR004380">
    <property type="entry name" value="Asp_race"/>
</dbReference>
<gene>
    <name evidence="3" type="ordered locus">Dd703_1082</name>
</gene>
<dbReference type="GO" id="GO:0047661">
    <property type="term" value="F:amino-acid racemase activity"/>
    <property type="evidence" value="ECO:0007669"/>
    <property type="project" value="InterPro"/>
</dbReference>
<evidence type="ECO:0000256" key="1">
    <source>
        <dbReference type="ARBA" id="ARBA00007847"/>
    </source>
</evidence>
<dbReference type="STRING" id="579405.Dd703_1082"/>
<dbReference type="eggNOG" id="COG1794">
    <property type="taxonomic scope" value="Bacteria"/>
</dbReference>
<keyword evidence="2" id="KW-0413">Isomerase</keyword>
<dbReference type="SUPFAM" id="SSF53681">
    <property type="entry name" value="Aspartate/glutamate racemase"/>
    <property type="match status" value="2"/>
</dbReference>
<dbReference type="InterPro" id="IPR015942">
    <property type="entry name" value="Asp/Glu/hydantoin_racemase"/>
</dbReference>
<proteinExistence type="inferred from homology"/>
<dbReference type="Gene3D" id="3.40.50.1860">
    <property type="match status" value="2"/>
</dbReference>
<name>C6CC76_MUSP7</name>
<dbReference type="KEGG" id="dda:Dd703_1082"/>
<dbReference type="NCBIfam" id="TIGR00035">
    <property type="entry name" value="asp_race"/>
    <property type="match status" value="1"/>
</dbReference>
<keyword evidence="4" id="KW-1185">Reference proteome</keyword>
<dbReference type="AlphaFoldDB" id="C6CC76"/>
<dbReference type="RefSeq" id="WP_012764704.1">
    <property type="nucleotide sequence ID" value="NC_012880.1"/>
</dbReference>
<dbReference type="Pfam" id="PF01177">
    <property type="entry name" value="Asp_Glu_race"/>
    <property type="match status" value="1"/>
</dbReference>
<comment type="similarity">
    <text evidence="1">Belongs to the aspartate/glutamate racemases family.</text>
</comment>
<dbReference type="InterPro" id="IPR033134">
    <property type="entry name" value="Asp/Glu_racemase_AS_2"/>
</dbReference>
<dbReference type="HOGENOM" id="CLU_055360_1_0_6"/>
<reference evidence="3" key="1">
    <citation type="submission" date="2009-06" db="EMBL/GenBank/DDBJ databases">
        <title>Complete sequence of Dickeya dadantii Ech703.</title>
        <authorList>
            <consortium name="US DOE Joint Genome Institute"/>
            <person name="Lucas S."/>
            <person name="Copeland A."/>
            <person name="Lapidus A."/>
            <person name="Glavina del Rio T."/>
            <person name="Dalin E."/>
            <person name="Tice H."/>
            <person name="Bruce D."/>
            <person name="Goodwin L."/>
            <person name="Pitluck S."/>
            <person name="Chertkov O."/>
            <person name="Brettin T."/>
            <person name="Detter J.C."/>
            <person name="Han C."/>
            <person name="Larimer F."/>
            <person name="Land M."/>
            <person name="Hauser L."/>
            <person name="Kyrpides N."/>
            <person name="Mikhailova N."/>
            <person name="Balakrishnan V."/>
            <person name="Glasner J."/>
            <person name="Perna N.T."/>
        </authorList>
    </citation>
    <scope>NUCLEOTIDE SEQUENCE [LARGE SCALE GENOMIC DNA]</scope>
    <source>
        <strain evidence="3">Ech703</strain>
    </source>
</reference>
<dbReference type="Proteomes" id="UP000002734">
    <property type="component" value="Chromosome"/>
</dbReference>
<dbReference type="PANTHER" id="PTHR21198:SF7">
    <property type="entry name" value="ASPARTATE-GLUTAMATE RACEMASE FAMILY"/>
    <property type="match status" value="1"/>
</dbReference>
<evidence type="ECO:0000313" key="4">
    <source>
        <dbReference type="Proteomes" id="UP000002734"/>
    </source>
</evidence>
<dbReference type="EMBL" id="CP001654">
    <property type="protein sequence ID" value="ACS84887.1"/>
    <property type="molecule type" value="Genomic_DNA"/>
</dbReference>
<dbReference type="PROSITE" id="PS00924">
    <property type="entry name" value="ASP_GLU_RACEMASE_2"/>
    <property type="match status" value="1"/>
</dbReference>
<protein>
    <submittedName>
        <fullName evidence="3">Aspartate racemase</fullName>
    </submittedName>
</protein>
<evidence type="ECO:0000256" key="2">
    <source>
        <dbReference type="ARBA" id="ARBA00023235"/>
    </source>
</evidence>
<organism evidence="3 4">
    <name type="scientific">Musicola paradisiaca (strain Ech703)</name>
    <name type="common">Dickeya paradisiaca</name>
    <name type="synonym">Dickeya dadantii</name>
    <dbReference type="NCBI Taxonomy" id="579405"/>
    <lineage>
        <taxon>Bacteria</taxon>
        <taxon>Pseudomonadati</taxon>
        <taxon>Pseudomonadota</taxon>
        <taxon>Gammaproteobacteria</taxon>
        <taxon>Enterobacterales</taxon>
        <taxon>Pectobacteriaceae</taxon>
        <taxon>Musicola</taxon>
    </lineage>
</organism>
<evidence type="ECO:0000313" key="3">
    <source>
        <dbReference type="EMBL" id="ACS84887.1"/>
    </source>
</evidence>
<dbReference type="InterPro" id="IPR001920">
    <property type="entry name" value="Asp/Glu_race"/>
</dbReference>
<dbReference type="PANTHER" id="PTHR21198">
    <property type="entry name" value="GLUTAMATE RACEMASE"/>
    <property type="match status" value="1"/>
</dbReference>
<accession>C6CC76</accession>